<feature type="transmembrane region" description="Helical" evidence="1">
    <location>
        <begin position="76"/>
        <end position="101"/>
    </location>
</feature>
<accession>A0A6B8VG90</accession>
<proteinExistence type="predicted"/>
<protein>
    <recommendedName>
        <fullName evidence="4">DUF624 domain-containing protein</fullName>
    </recommendedName>
</protein>
<dbReference type="KEGG" id="ckw:CKALI_05695"/>
<evidence type="ECO:0000313" key="3">
    <source>
        <dbReference type="Proteomes" id="UP000427071"/>
    </source>
</evidence>
<keyword evidence="1" id="KW-0472">Membrane</keyword>
<feature type="transmembrane region" description="Helical" evidence="1">
    <location>
        <begin position="12"/>
        <end position="41"/>
    </location>
</feature>
<feature type="transmembrane region" description="Helical" evidence="1">
    <location>
        <begin position="107"/>
        <end position="128"/>
    </location>
</feature>
<keyword evidence="3" id="KW-1185">Reference proteome</keyword>
<dbReference type="Proteomes" id="UP000427071">
    <property type="component" value="Chromosome"/>
</dbReference>
<sequence>MDRFLSPDSKFSAAMMMAADLVILNVLAVVCSLPIVSLGAVHRSLHQVTREMAQDNAVRPIRDFFAAMGKYPARMVAWSCVMVGFVLLATYEFVVIARAGLATGETVALSAAVLSGIVLITAVALWYLRVLSVPEALGNAIRQLPRTLLAVLAHTWWVLVLLFLPGQWGAVLAFQLIIGFALSAYLSNLALR</sequence>
<feature type="transmembrane region" description="Helical" evidence="1">
    <location>
        <begin position="148"/>
        <end position="166"/>
    </location>
</feature>
<reference evidence="3" key="1">
    <citation type="submission" date="2019-11" db="EMBL/GenBank/DDBJ databases">
        <title>Complete genome sequence of Corynebacterium kalinowskii 1959, a novel Corynebacterium species isolated from soil of a small paddock in Vilsendorf, Germany.</title>
        <authorList>
            <person name="Schaffert L."/>
            <person name="Ruwe M."/>
            <person name="Milse J."/>
            <person name="Hanuschka K."/>
            <person name="Ortseifen V."/>
            <person name="Droste J."/>
            <person name="Brandt D."/>
            <person name="Schlueter L."/>
            <person name="Kutter Y."/>
            <person name="Vinke S."/>
            <person name="Viehoefer P."/>
            <person name="Jacob L."/>
            <person name="Luebke N.-C."/>
            <person name="Schulte-Berndt E."/>
            <person name="Hain C."/>
            <person name="Linder M."/>
            <person name="Schmidt P."/>
            <person name="Wollenschlaeger L."/>
            <person name="Luttermann T."/>
            <person name="Thieme E."/>
            <person name="Hassa J."/>
            <person name="Haak M."/>
            <person name="Wittchen M."/>
            <person name="Mentz A."/>
            <person name="Persicke M."/>
            <person name="Busche T."/>
            <person name="Ruckert C."/>
        </authorList>
    </citation>
    <scope>NUCLEOTIDE SEQUENCE [LARGE SCALE GENOMIC DNA]</scope>
    <source>
        <strain evidence="3">1959</strain>
    </source>
</reference>
<name>A0A6B8VG90_9CORY</name>
<feature type="transmembrane region" description="Helical" evidence="1">
    <location>
        <begin position="172"/>
        <end position="191"/>
    </location>
</feature>
<keyword evidence="1" id="KW-0812">Transmembrane</keyword>
<dbReference type="EMBL" id="CP046452">
    <property type="protein sequence ID" value="QGU02009.1"/>
    <property type="molecule type" value="Genomic_DNA"/>
</dbReference>
<keyword evidence="1" id="KW-1133">Transmembrane helix</keyword>
<gene>
    <name evidence="2" type="ORF">CKALI_05695</name>
</gene>
<dbReference type="AlphaFoldDB" id="A0A6B8VG90"/>
<evidence type="ECO:0000313" key="2">
    <source>
        <dbReference type="EMBL" id="QGU02009.1"/>
    </source>
</evidence>
<dbReference type="RefSeq" id="WP_156192370.1">
    <property type="nucleotide sequence ID" value="NZ_CP046452.1"/>
</dbReference>
<evidence type="ECO:0008006" key="4">
    <source>
        <dbReference type="Google" id="ProtNLM"/>
    </source>
</evidence>
<organism evidence="2 3">
    <name type="scientific">Corynebacterium kalinowskii</name>
    <dbReference type="NCBI Taxonomy" id="2675216"/>
    <lineage>
        <taxon>Bacteria</taxon>
        <taxon>Bacillati</taxon>
        <taxon>Actinomycetota</taxon>
        <taxon>Actinomycetes</taxon>
        <taxon>Mycobacteriales</taxon>
        <taxon>Corynebacteriaceae</taxon>
        <taxon>Corynebacterium</taxon>
    </lineage>
</organism>
<evidence type="ECO:0000256" key="1">
    <source>
        <dbReference type="SAM" id="Phobius"/>
    </source>
</evidence>